<dbReference type="InterPro" id="IPR000847">
    <property type="entry name" value="LysR_HTH_N"/>
</dbReference>
<proteinExistence type="inferred from homology"/>
<organism evidence="6 7">
    <name type="scientific">Paraferrimonas haliotis</name>
    <dbReference type="NCBI Taxonomy" id="2013866"/>
    <lineage>
        <taxon>Bacteria</taxon>
        <taxon>Pseudomonadati</taxon>
        <taxon>Pseudomonadota</taxon>
        <taxon>Gammaproteobacteria</taxon>
        <taxon>Alteromonadales</taxon>
        <taxon>Ferrimonadaceae</taxon>
        <taxon>Paraferrimonas</taxon>
    </lineage>
</organism>
<dbReference type="Gene3D" id="1.10.10.10">
    <property type="entry name" value="Winged helix-like DNA-binding domain superfamily/Winged helix DNA-binding domain"/>
    <property type="match status" value="1"/>
</dbReference>
<dbReference type="RefSeq" id="WP_095497618.1">
    <property type="nucleotide sequence ID" value="NZ_BSPO01000001.1"/>
</dbReference>
<dbReference type="InterPro" id="IPR005119">
    <property type="entry name" value="LysR_subst-bd"/>
</dbReference>
<dbReference type="EMBL" id="BSPO01000001">
    <property type="protein sequence ID" value="GLS82045.1"/>
    <property type="molecule type" value="Genomic_DNA"/>
</dbReference>
<dbReference type="PANTHER" id="PTHR30126">
    <property type="entry name" value="HTH-TYPE TRANSCRIPTIONAL REGULATOR"/>
    <property type="match status" value="1"/>
</dbReference>
<accession>A0AA37TSH6</accession>
<dbReference type="Pfam" id="PF00126">
    <property type="entry name" value="HTH_1"/>
    <property type="match status" value="1"/>
</dbReference>
<dbReference type="Gene3D" id="3.40.190.290">
    <property type="match status" value="1"/>
</dbReference>
<dbReference type="CDD" id="cd05466">
    <property type="entry name" value="PBP2_LTTR_substrate"/>
    <property type="match status" value="1"/>
</dbReference>
<dbReference type="AlphaFoldDB" id="A0AA37TSH6"/>
<name>A0AA37TSH6_9GAMM</name>
<evidence type="ECO:0000256" key="4">
    <source>
        <dbReference type="ARBA" id="ARBA00023163"/>
    </source>
</evidence>
<dbReference type="InterPro" id="IPR036388">
    <property type="entry name" value="WH-like_DNA-bd_sf"/>
</dbReference>
<keyword evidence="3" id="KW-0238">DNA-binding</keyword>
<evidence type="ECO:0000259" key="5">
    <source>
        <dbReference type="PROSITE" id="PS50931"/>
    </source>
</evidence>
<evidence type="ECO:0000313" key="7">
    <source>
        <dbReference type="Proteomes" id="UP001157439"/>
    </source>
</evidence>
<keyword evidence="4" id="KW-0804">Transcription</keyword>
<reference evidence="6 7" key="1">
    <citation type="journal article" date="2014" name="Int. J. Syst. Evol. Microbiol.">
        <title>Complete genome sequence of Corynebacterium casei LMG S-19264T (=DSM 44701T), isolated from a smear-ripened cheese.</title>
        <authorList>
            <consortium name="US DOE Joint Genome Institute (JGI-PGF)"/>
            <person name="Walter F."/>
            <person name="Albersmeier A."/>
            <person name="Kalinowski J."/>
            <person name="Ruckert C."/>
        </authorList>
    </citation>
    <scope>NUCLEOTIDE SEQUENCE [LARGE SCALE GENOMIC DNA]</scope>
    <source>
        <strain evidence="6 7">NBRC 112785</strain>
    </source>
</reference>
<keyword evidence="7" id="KW-1185">Reference proteome</keyword>
<evidence type="ECO:0000256" key="3">
    <source>
        <dbReference type="ARBA" id="ARBA00023125"/>
    </source>
</evidence>
<comment type="similarity">
    <text evidence="1">Belongs to the LysR transcriptional regulatory family.</text>
</comment>
<dbReference type="GO" id="GO:0003700">
    <property type="term" value="F:DNA-binding transcription factor activity"/>
    <property type="evidence" value="ECO:0007669"/>
    <property type="project" value="InterPro"/>
</dbReference>
<evidence type="ECO:0000313" key="6">
    <source>
        <dbReference type="EMBL" id="GLS82045.1"/>
    </source>
</evidence>
<dbReference type="Proteomes" id="UP001157439">
    <property type="component" value="Unassembled WGS sequence"/>
</dbReference>
<gene>
    <name evidence="6" type="ORF">GCM10007894_00220</name>
</gene>
<comment type="caution">
    <text evidence="6">The sequence shown here is derived from an EMBL/GenBank/DDBJ whole genome shotgun (WGS) entry which is preliminary data.</text>
</comment>
<dbReference type="SUPFAM" id="SSF53850">
    <property type="entry name" value="Periplasmic binding protein-like II"/>
    <property type="match status" value="1"/>
</dbReference>
<dbReference type="PANTHER" id="PTHR30126:SF91">
    <property type="entry name" value="LYSR FAMILY TRANSCRIPTIONAL REGULATOR"/>
    <property type="match status" value="1"/>
</dbReference>
<sequence length="296" mass="33394">MKHFSLEYLQAFVAACECGSFSGAARKLGKAQSAVSTAISNLEIDLGIELFDRSNRYPRLTEQGSAMLAEAKTILERCEVMYMRARAAHEQQELELVIAIDENLVIADWSYLLDEFVEQFPYVKLILLHPVAKGAIESVQQKEADLALVMFAETFPDDILSHSQPNELLRLVAAPSHPLAKAKIKDSSVFSTYRQIVITNLEYTMRAPWQYSNNVWLTESVFTAMQLVKAGQGWAVLPDELIKGSLAAQELVEVDIVDIESNWSIASHLIWHQSNTLGPAGRWMRQRFIERQKHSI</sequence>
<protein>
    <submittedName>
        <fullName evidence="6">LysR family transcriptional regulator</fullName>
    </submittedName>
</protein>
<dbReference type="Pfam" id="PF03466">
    <property type="entry name" value="LysR_substrate"/>
    <property type="match status" value="1"/>
</dbReference>
<keyword evidence="2" id="KW-0805">Transcription regulation</keyword>
<dbReference type="InterPro" id="IPR036390">
    <property type="entry name" value="WH_DNA-bd_sf"/>
</dbReference>
<evidence type="ECO:0000256" key="2">
    <source>
        <dbReference type="ARBA" id="ARBA00023015"/>
    </source>
</evidence>
<dbReference type="GO" id="GO:0000976">
    <property type="term" value="F:transcription cis-regulatory region binding"/>
    <property type="evidence" value="ECO:0007669"/>
    <property type="project" value="TreeGrafter"/>
</dbReference>
<evidence type="ECO:0000256" key="1">
    <source>
        <dbReference type="ARBA" id="ARBA00009437"/>
    </source>
</evidence>
<feature type="domain" description="HTH lysR-type" evidence="5">
    <location>
        <begin position="4"/>
        <end position="61"/>
    </location>
</feature>
<dbReference type="FunFam" id="1.10.10.10:FF:000001">
    <property type="entry name" value="LysR family transcriptional regulator"/>
    <property type="match status" value="1"/>
</dbReference>
<dbReference type="PROSITE" id="PS50931">
    <property type="entry name" value="HTH_LYSR"/>
    <property type="match status" value="1"/>
</dbReference>
<dbReference type="SUPFAM" id="SSF46785">
    <property type="entry name" value="Winged helix' DNA-binding domain"/>
    <property type="match status" value="1"/>
</dbReference>
<dbReference type="PRINTS" id="PR00039">
    <property type="entry name" value="HTHLYSR"/>
</dbReference>